<dbReference type="Gene3D" id="3.40.50.1820">
    <property type="entry name" value="alpha/beta hydrolase"/>
    <property type="match status" value="1"/>
</dbReference>
<name>A0ABV5GYW3_9FLAO</name>
<dbReference type="SUPFAM" id="SSF53474">
    <property type="entry name" value="alpha/beta-Hydrolases"/>
    <property type="match status" value="1"/>
</dbReference>
<dbReference type="RefSeq" id="WP_290273224.1">
    <property type="nucleotide sequence ID" value="NZ_JAUFQP010000013.1"/>
</dbReference>
<reference evidence="1 2" key="1">
    <citation type="submission" date="2024-09" db="EMBL/GenBank/DDBJ databases">
        <authorList>
            <person name="Sun Q."/>
            <person name="Mori K."/>
        </authorList>
    </citation>
    <scope>NUCLEOTIDE SEQUENCE [LARGE SCALE GENOMIC DNA]</scope>
    <source>
        <strain evidence="1 2">CECT 8300</strain>
    </source>
</reference>
<dbReference type="Proteomes" id="UP001589590">
    <property type="component" value="Unassembled WGS sequence"/>
</dbReference>
<organism evidence="1 2">
    <name type="scientific">Algibacter miyuki</name>
    <dbReference type="NCBI Taxonomy" id="1306933"/>
    <lineage>
        <taxon>Bacteria</taxon>
        <taxon>Pseudomonadati</taxon>
        <taxon>Bacteroidota</taxon>
        <taxon>Flavobacteriia</taxon>
        <taxon>Flavobacteriales</taxon>
        <taxon>Flavobacteriaceae</taxon>
        <taxon>Algibacter</taxon>
    </lineage>
</organism>
<evidence type="ECO:0000313" key="2">
    <source>
        <dbReference type="Proteomes" id="UP001589590"/>
    </source>
</evidence>
<sequence length="304" mass="34654">MNKFVVISIFFILNFSCKNKGAKTIEKTKFQEIAHVDYVLNKPVETIKGVLVLFGGYPKKAEDIKREFPIINKAKVHNIAVLYMNYNRTIWLTIQEQQDLSAQLQKIFTENKLPTNNIFIGGFSSGGNVALLISDFLAEQKSKLNPQGVFIVDSPVDLVALYETAEKNIIRNISEPAVLESAWILETFNKAFGSPDQAISKYEASAIFTSRTNNRHNIKHLAETKIRLYTEPDTLWWKTNKGAEYDEMNAFYIKKLSESLKDSGFKSVEYISTENKGYRSNGERHPHSWAIVDKAGLVNWMLDK</sequence>
<gene>
    <name evidence="1" type="ORF">ACFFU1_07920</name>
</gene>
<comment type="caution">
    <text evidence="1">The sequence shown here is derived from an EMBL/GenBank/DDBJ whole genome shotgun (WGS) entry which is preliminary data.</text>
</comment>
<dbReference type="EMBL" id="JBHMFA010000005">
    <property type="protein sequence ID" value="MFB9104822.1"/>
    <property type="molecule type" value="Genomic_DNA"/>
</dbReference>
<evidence type="ECO:0000313" key="1">
    <source>
        <dbReference type="EMBL" id="MFB9104822.1"/>
    </source>
</evidence>
<accession>A0ABV5GYW3</accession>
<dbReference type="InterPro" id="IPR029058">
    <property type="entry name" value="AB_hydrolase_fold"/>
</dbReference>
<protein>
    <submittedName>
        <fullName evidence="1">Uncharacterized protein</fullName>
    </submittedName>
</protein>
<keyword evidence="2" id="KW-1185">Reference proteome</keyword>
<proteinExistence type="predicted"/>